<protein>
    <recommendedName>
        <fullName evidence="3">Retrotransposon gag domain-containing protein</fullName>
    </recommendedName>
</protein>
<keyword evidence="2" id="KW-1185">Reference proteome</keyword>
<dbReference type="EMBL" id="BQNB010021815">
    <property type="protein sequence ID" value="GJU10350.1"/>
    <property type="molecule type" value="Genomic_DNA"/>
</dbReference>
<evidence type="ECO:0000313" key="1">
    <source>
        <dbReference type="EMBL" id="GJU10350.1"/>
    </source>
</evidence>
<evidence type="ECO:0008006" key="3">
    <source>
        <dbReference type="Google" id="ProtNLM"/>
    </source>
</evidence>
<comment type="caution">
    <text evidence="1">The sequence shown here is derived from an EMBL/GenBank/DDBJ whole genome shotgun (WGS) entry which is preliminary data.</text>
</comment>
<name>A0ABQ5JCU6_9ASTR</name>
<proteinExistence type="predicted"/>
<reference evidence="1" key="2">
    <citation type="submission" date="2022-01" db="EMBL/GenBank/DDBJ databases">
        <authorList>
            <person name="Yamashiro T."/>
            <person name="Shiraishi A."/>
            <person name="Satake H."/>
            <person name="Nakayama K."/>
        </authorList>
    </citation>
    <scope>NUCLEOTIDE SEQUENCE</scope>
</reference>
<gene>
    <name evidence="1" type="ORF">Tco_1132746</name>
</gene>
<sequence length="141" mass="16489">MAEPILNKSMEKAQSESYLSITSNDIKINLSKEFLEELQKNTYHGWIDEDVIDHIAKVLEIVDLIRVPGMDSHQLRMKIFPLSLTDEARQWWIDEGEGKIAVWEELVEKFFCKFYPDSYDGEDEMLDEGDNWGIDPLEFLS</sequence>
<organism evidence="1 2">
    <name type="scientific">Tanacetum coccineum</name>
    <dbReference type="NCBI Taxonomy" id="301880"/>
    <lineage>
        <taxon>Eukaryota</taxon>
        <taxon>Viridiplantae</taxon>
        <taxon>Streptophyta</taxon>
        <taxon>Embryophyta</taxon>
        <taxon>Tracheophyta</taxon>
        <taxon>Spermatophyta</taxon>
        <taxon>Magnoliopsida</taxon>
        <taxon>eudicotyledons</taxon>
        <taxon>Gunneridae</taxon>
        <taxon>Pentapetalae</taxon>
        <taxon>asterids</taxon>
        <taxon>campanulids</taxon>
        <taxon>Asterales</taxon>
        <taxon>Asteraceae</taxon>
        <taxon>Asteroideae</taxon>
        <taxon>Anthemideae</taxon>
        <taxon>Anthemidinae</taxon>
        <taxon>Tanacetum</taxon>
    </lineage>
</organism>
<accession>A0ABQ5JCU6</accession>
<reference evidence="1" key="1">
    <citation type="journal article" date="2022" name="Int. J. Mol. Sci.">
        <title>Draft Genome of Tanacetum Coccineum: Genomic Comparison of Closely Related Tanacetum-Family Plants.</title>
        <authorList>
            <person name="Yamashiro T."/>
            <person name="Shiraishi A."/>
            <person name="Nakayama K."/>
            <person name="Satake H."/>
        </authorList>
    </citation>
    <scope>NUCLEOTIDE SEQUENCE</scope>
</reference>
<dbReference type="Proteomes" id="UP001151760">
    <property type="component" value="Unassembled WGS sequence"/>
</dbReference>
<evidence type="ECO:0000313" key="2">
    <source>
        <dbReference type="Proteomes" id="UP001151760"/>
    </source>
</evidence>